<keyword evidence="3" id="KW-1185">Reference proteome</keyword>
<proteinExistence type="predicted"/>
<dbReference type="RefSeq" id="WP_091728888.1">
    <property type="nucleotide sequence ID" value="NZ_LT629757.1"/>
</dbReference>
<gene>
    <name evidence="2" type="ORF">SAMN04488570_1926</name>
</gene>
<reference evidence="3" key="1">
    <citation type="submission" date="2016-10" db="EMBL/GenBank/DDBJ databases">
        <authorList>
            <person name="Varghese N."/>
            <person name="Submissions S."/>
        </authorList>
    </citation>
    <scope>NUCLEOTIDE SEQUENCE [LARGE SCALE GENOMIC DNA]</scope>
    <source>
        <strain evidence="3">DSM 22127</strain>
    </source>
</reference>
<organism evidence="2 3">
    <name type="scientific">Nocardioides scoriae</name>
    <dbReference type="NCBI Taxonomy" id="642780"/>
    <lineage>
        <taxon>Bacteria</taxon>
        <taxon>Bacillati</taxon>
        <taxon>Actinomycetota</taxon>
        <taxon>Actinomycetes</taxon>
        <taxon>Propionibacteriales</taxon>
        <taxon>Nocardioidaceae</taxon>
        <taxon>Nocardioides</taxon>
    </lineage>
</organism>
<feature type="compositionally biased region" description="Basic and acidic residues" evidence="1">
    <location>
        <begin position="1"/>
        <end position="19"/>
    </location>
</feature>
<sequence>MRTTDDLRRELRERARATEDWALPAPALPDRPGRHTPPPHGLRHAGLVLAAAAAVVAVAVVPRLVGDDTDVPPATVASPSPTGSPSAAPAVVGEPRQDWEVLGGACLAETPECVAADHVRLDDLGLFRTSLSSVRTRDQGRTQRWYSSTIIGPHPGLHAMVGAVGATSRSRLSYRVNDGPWVAVPRGRPSLVSVPDEIGRTVVLRLRETGRPLPDETLVTAFYIDG</sequence>
<protein>
    <submittedName>
        <fullName evidence="2">Uncharacterized protein</fullName>
    </submittedName>
</protein>
<dbReference type="STRING" id="642780.SAMN04488570_1926"/>
<dbReference type="Proteomes" id="UP000198859">
    <property type="component" value="Chromosome I"/>
</dbReference>
<dbReference type="EMBL" id="LT629757">
    <property type="protein sequence ID" value="SDS45998.1"/>
    <property type="molecule type" value="Genomic_DNA"/>
</dbReference>
<evidence type="ECO:0000256" key="1">
    <source>
        <dbReference type="SAM" id="MobiDB-lite"/>
    </source>
</evidence>
<feature type="region of interest" description="Disordered" evidence="1">
    <location>
        <begin position="67"/>
        <end position="91"/>
    </location>
</feature>
<name>A0A1H1SDW7_9ACTN</name>
<feature type="region of interest" description="Disordered" evidence="1">
    <location>
        <begin position="1"/>
        <end position="41"/>
    </location>
</feature>
<evidence type="ECO:0000313" key="3">
    <source>
        <dbReference type="Proteomes" id="UP000198859"/>
    </source>
</evidence>
<evidence type="ECO:0000313" key="2">
    <source>
        <dbReference type="EMBL" id="SDS45998.1"/>
    </source>
</evidence>
<dbReference type="AlphaFoldDB" id="A0A1H1SDW7"/>
<accession>A0A1H1SDW7</accession>
<feature type="compositionally biased region" description="Low complexity" evidence="1">
    <location>
        <begin position="71"/>
        <end position="91"/>
    </location>
</feature>